<accession>A0A927ZSI6</accession>
<name>A0A927ZSI6_SELRU</name>
<gene>
    <name evidence="1" type="ORF">E7201_04990</name>
</gene>
<proteinExistence type="predicted"/>
<dbReference type="AlphaFoldDB" id="A0A927ZSI6"/>
<dbReference type="EMBL" id="SVBY01000026">
    <property type="protein sequence ID" value="MBE6092513.1"/>
    <property type="molecule type" value="Genomic_DNA"/>
</dbReference>
<comment type="caution">
    <text evidence="1">The sequence shown here is derived from an EMBL/GenBank/DDBJ whole genome shotgun (WGS) entry which is preliminary data.</text>
</comment>
<protein>
    <submittedName>
        <fullName evidence="1">Uncharacterized protein</fullName>
    </submittedName>
</protein>
<evidence type="ECO:0000313" key="1">
    <source>
        <dbReference type="EMBL" id="MBE6092513.1"/>
    </source>
</evidence>
<organism evidence="1 2">
    <name type="scientific">Selenomonas ruminantium</name>
    <dbReference type="NCBI Taxonomy" id="971"/>
    <lineage>
        <taxon>Bacteria</taxon>
        <taxon>Bacillati</taxon>
        <taxon>Bacillota</taxon>
        <taxon>Negativicutes</taxon>
        <taxon>Selenomonadales</taxon>
        <taxon>Selenomonadaceae</taxon>
        <taxon>Selenomonas</taxon>
    </lineage>
</organism>
<sequence length="72" mass="8763">MEKLKNWLYALRWAIFEHNPFGKLYLTAKDGTKLCLRQEKHIHYRITTEHLNIHLESREELDNFCKLYGCKL</sequence>
<dbReference type="Proteomes" id="UP000761380">
    <property type="component" value="Unassembled WGS sequence"/>
</dbReference>
<evidence type="ECO:0000313" key="2">
    <source>
        <dbReference type="Proteomes" id="UP000761380"/>
    </source>
</evidence>
<reference evidence="1" key="1">
    <citation type="submission" date="2019-04" db="EMBL/GenBank/DDBJ databases">
        <title>Evolution of Biomass-Degrading Anaerobic Consortia Revealed by Metagenomics.</title>
        <authorList>
            <person name="Peng X."/>
        </authorList>
    </citation>
    <scope>NUCLEOTIDE SEQUENCE</scope>
    <source>
        <strain evidence="1">SIG240</strain>
    </source>
</reference>